<dbReference type="GO" id="GO:0046872">
    <property type="term" value="F:metal ion binding"/>
    <property type="evidence" value="ECO:0007669"/>
    <property type="project" value="UniProtKB-KW"/>
</dbReference>
<keyword evidence="4" id="KW-0479">Metal-binding</keyword>
<dbReference type="InterPro" id="IPR008753">
    <property type="entry name" value="Peptidase_M13_N"/>
</dbReference>
<evidence type="ECO:0000259" key="9">
    <source>
        <dbReference type="Pfam" id="PF01431"/>
    </source>
</evidence>
<dbReference type="InterPro" id="IPR018497">
    <property type="entry name" value="Peptidase_M13_C"/>
</dbReference>
<comment type="caution">
    <text evidence="11">The sequence shown here is derived from an EMBL/GenBank/DDBJ whole genome shotgun (WGS) entry which is preliminary data.</text>
</comment>
<dbReference type="PANTHER" id="PTHR11733">
    <property type="entry name" value="ZINC METALLOPROTEASE FAMILY M13 NEPRILYSIN-RELATED"/>
    <property type="match status" value="1"/>
</dbReference>
<dbReference type="EMBL" id="CATQJL010000112">
    <property type="protein sequence ID" value="CAJ0594573.1"/>
    <property type="molecule type" value="Genomic_DNA"/>
</dbReference>
<evidence type="ECO:0000259" key="10">
    <source>
        <dbReference type="Pfam" id="PF05649"/>
    </source>
</evidence>
<organism evidence="11 12">
    <name type="scientific">Cylicocyclus nassatus</name>
    <name type="common">Nematode worm</name>
    <dbReference type="NCBI Taxonomy" id="53992"/>
    <lineage>
        <taxon>Eukaryota</taxon>
        <taxon>Metazoa</taxon>
        <taxon>Ecdysozoa</taxon>
        <taxon>Nematoda</taxon>
        <taxon>Chromadorea</taxon>
        <taxon>Rhabditida</taxon>
        <taxon>Rhabditina</taxon>
        <taxon>Rhabditomorpha</taxon>
        <taxon>Strongyloidea</taxon>
        <taxon>Strongylidae</taxon>
        <taxon>Cylicocyclus</taxon>
    </lineage>
</organism>
<sequence>MMNIFGIATILIFTELFHCKDISLQNVLKALNLRAENVTISLGDVDLENIVLSFSGIEIDKNRAGQNGIKTLESLDPEKRNIIRYPELVESIDRSVNPCDDFYSFVCDGWIRSHPIPQNRYEYTQTELLKEKLNQQLKAILSTPIRDPSREDVLMTTFYNKCLQNAYSGGSDGFRLLFSKLREVRQVATLTDWLLIMRTEKLLYELTISADEDNSAKNILQIVPSGSMLSAQVYFDPAYTQELIAIREVLFKILAVIASEDHRAEFISRNFLEHVRRVDSLLRVDQTVAKIKKETEFDSDSIAVSVIELQGLLPSVDWMRYLSAYMPPQHQRTLANRKVRITQVLTVERMEELLSNIDPQTLSDYLDWKIIFHFSDYLGEKFHILMEEFSAQVYGIKERDQADECVSITVNMFYDIAGKHFLKRHFDFDSMFLVKELIEDVRDAFLEMLNENDWMDANTKRRAKQKANAIRDFIAYDSSIFNETLRTKKYAKLNFTTKNSYYDIVRTLELWMQDRAFHRLEETNTRDTFEASVTEVNAFYDSNQNQIALMAGMLQSPFFNASLPRIMNYGAIGVVAGHEITHGFDDAGASYDEVGNRNNWWDADTYKNFEWKKTCFDEQYGSIAVEDLHVRIDGRRTESENIADNGGMRAAIKAASHFVNRSEEFTIEGLEGFTQMQYFFMNYAFIWCGSTRRATLLNKLATDVHPPDMYRVNVVLSNQPEFAKAFNCPKRSPMHPEKTCTVW</sequence>
<keyword evidence="12" id="KW-1185">Reference proteome</keyword>
<dbReference type="PANTHER" id="PTHR11733:SF192">
    <property type="entry name" value="NEPRILYSIN-21"/>
    <property type="match status" value="1"/>
</dbReference>
<reference evidence="11" key="1">
    <citation type="submission" date="2023-07" db="EMBL/GenBank/DDBJ databases">
        <authorList>
            <consortium name="CYATHOMIX"/>
        </authorList>
    </citation>
    <scope>NUCLEOTIDE SEQUENCE</scope>
    <source>
        <strain evidence="11">N/A</strain>
    </source>
</reference>
<dbReference type="Pfam" id="PF05649">
    <property type="entry name" value="Peptidase_M13_N"/>
    <property type="match status" value="1"/>
</dbReference>
<evidence type="ECO:0000256" key="1">
    <source>
        <dbReference type="ARBA" id="ARBA00001947"/>
    </source>
</evidence>
<dbReference type="InterPro" id="IPR042089">
    <property type="entry name" value="Peptidase_M13_dom_2"/>
</dbReference>
<dbReference type="PROSITE" id="PS51885">
    <property type="entry name" value="NEPRILYSIN"/>
    <property type="match status" value="1"/>
</dbReference>
<evidence type="ECO:0000313" key="11">
    <source>
        <dbReference type="EMBL" id="CAJ0594573.1"/>
    </source>
</evidence>
<dbReference type="Gene3D" id="1.10.1380.10">
    <property type="entry name" value="Neutral endopeptidase , domain2"/>
    <property type="match status" value="1"/>
</dbReference>
<evidence type="ECO:0000313" key="12">
    <source>
        <dbReference type="Proteomes" id="UP001176961"/>
    </source>
</evidence>
<accession>A0AA36LZP8</accession>
<evidence type="ECO:0000256" key="6">
    <source>
        <dbReference type="ARBA" id="ARBA00022833"/>
    </source>
</evidence>
<dbReference type="GO" id="GO:0004222">
    <property type="term" value="F:metalloendopeptidase activity"/>
    <property type="evidence" value="ECO:0007669"/>
    <property type="project" value="InterPro"/>
</dbReference>
<protein>
    <submittedName>
        <fullName evidence="11">Uncharacterized protein</fullName>
    </submittedName>
</protein>
<dbReference type="GO" id="GO:0005886">
    <property type="term" value="C:plasma membrane"/>
    <property type="evidence" value="ECO:0007669"/>
    <property type="project" value="TreeGrafter"/>
</dbReference>
<proteinExistence type="inferred from homology"/>
<feature type="signal peptide" evidence="8">
    <location>
        <begin position="1"/>
        <end position="19"/>
    </location>
</feature>
<keyword evidence="3" id="KW-0645">Protease</keyword>
<dbReference type="InterPro" id="IPR000718">
    <property type="entry name" value="Peptidase_M13"/>
</dbReference>
<dbReference type="PRINTS" id="PR00786">
    <property type="entry name" value="NEPRILYSIN"/>
</dbReference>
<gene>
    <name evidence="11" type="ORF">CYNAS_LOCUS6556</name>
</gene>
<evidence type="ECO:0000256" key="8">
    <source>
        <dbReference type="SAM" id="SignalP"/>
    </source>
</evidence>
<dbReference type="GO" id="GO:0016485">
    <property type="term" value="P:protein processing"/>
    <property type="evidence" value="ECO:0007669"/>
    <property type="project" value="TreeGrafter"/>
</dbReference>
<keyword evidence="8" id="KW-0732">Signal</keyword>
<evidence type="ECO:0000256" key="7">
    <source>
        <dbReference type="ARBA" id="ARBA00023049"/>
    </source>
</evidence>
<name>A0AA36LZP8_CYLNA</name>
<feature type="domain" description="Peptidase M13 C-terminal" evidence="9">
    <location>
        <begin position="537"/>
        <end position="742"/>
    </location>
</feature>
<keyword evidence="5" id="KW-0378">Hydrolase</keyword>
<dbReference type="CDD" id="cd08662">
    <property type="entry name" value="M13"/>
    <property type="match status" value="1"/>
</dbReference>
<dbReference type="InterPro" id="IPR024079">
    <property type="entry name" value="MetalloPept_cat_dom_sf"/>
</dbReference>
<evidence type="ECO:0000256" key="3">
    <source>
        <dbReference type="ARBA" id="ARBA00022670"/>
    </source>
</evidence>
<evidence type="ECO:0000256" key="4">
    <source>
        <dbReference type="ARBA" id="ARBA00022723"/>
    </source>
</evidence>
<dbReference type="Pfam" id="PF01431">
    <property type="entry name" value="Peptidase_M13"/>
    <property type="match status" value="1"/>
</dbReference>
<feature type="domain" description="Peptidase M13 N-terminal" evidence="10">
    <location>
        <begin position="98"/>
        <end position="476"/>
    </location>
</feature>
<evidence type="ECO:0000256" key="2">
    <source>
        <dbReference type="ARBA" id="ARBA00007357"/>
    </source>
</evidence>
<comment type="cofactor">
    <cofactor evidence="1">
        <name>Zn(2+)</name>
        <dbReference type="ChEBI" id="CHEBI:29105"/>
    </cofactor>
</comment>
<dbReference type="AlphaFoldDB" id="A0AA36LZP8"/>
<feature type="chain" id="PRO_5041321404" evidence="8">
    <location>
        <begin position="20"/>
        <end position="743"/>
    </location>
</feature>
<keyword evidence="6" id="KW-0862">Zinc</keyword>
<comment type="similarity">
    <text evidence="2">Belongs to the peptidase M13 family.</text>
</comment>
<evidence type="ECO:0000256" key="5">
    <source>
        <dbReference type="ARBA" id="ARBA00022801"/>
    </source>
</evidence>
<dbReference type="Gene3D" id="3.40.390.10">
    <property type="entry name" value="Collagenase (Catalytic Domain)"/>
    <property type="match status" value="1"/>
</dbReference>
<dbReference type="SUPFAM" id="SSF55486">
    <property type="entry name" value="Metalloproteases ('zincins'), catalytic domain"/>
    <property type="match status" value="1"/>
</dbReference>
<keyword evidence="7" id="KW-0482">Metalloprotease</keyword>
<dbReference type="Proteomes" id="UP001176961">
    <property type="component" value="Unassembled WGS sequence"/>
</dbReference>